<dbReference type="EMBL" id="JADEWL010000116">
    <property type="protein sequence ID" value="MBE9215749.1"/>
    <property type="molecule type" value="Genomic_DNA"/>
</dbReference>
<name>A0A8J7FC83_9CYAN</name>
<feature type="transmembrane region" description="Helical" evidence="1">
    <location>
        <begin position="386"/>
        <end position="404"/>
    </location>
</feature>
<evidence type="ECO:0000259" key="2">
    <source>
        <dbReference type="SMART" id="SM01080"/>
    </source>
</evidence>
<dbReference type="SMART" id="SM01080">
    <property type="entry name" value="CHASE2"/>
    <property type="match status" value="1"/>
</dbReference>
<feature type="transmembrane region" description="Helical" evidence="1">
    <location>
        <begin position="359"/>
        <end position="380"/>
    </location>
</feature>
<evidence type="ECO:0000313" key="4">
    <source>
        <dbReference type="Proteomes" id="UP000620559"/>
    </source>
</evidence>
<dbReference type="Gene3D" id="3.30.565.10">
    <property type="entry name" value="Histidine kinase-like ATPase, C-terminal domain"/>
    <property type="match status" value="1"/>
</dbReference>
<reference evidence="3" key="1">
    <citation type="submission" date="2020-10" db="EMBL/GenBank/DDBJ databases">
        <authorList>
            <person name="Castelo-Branco R."/>
            <person name="Eusebio N."/>
            <person name="Adriana R."/>
            <person name="Vieira A."/>
            <person name="Brugerolle De Fraissinette N."/>
            <person name="Rezende De Castro R."/>
            <person name="Schneider M.P."/>
            <person name="Vasconcelos V."/>
            <person name="Leao P.N."/>
        </authorList>
    </citation>
    <scope>NUCLEOTIDE SEQUENCE</scope>
    <source>
        <strain evidence="3">LEGE 06105</strain>
    </source>
</reference>
<evidence type="ECO:0000313" key="3">
    <source>
        <dbReference type="EMBL" id="MBE9215749.1"/>
    </source>
</evidence>
<keyword evidence="4" id="KW-1185">Reference proteome</keyword>
<protein>
    <submittedName>
        <fullName evidence="3">CHASE2 domain-containing protein</fullName>
    </submittedName>
</protein>
<dbReference type="Pfam" id="PF05226">
    <property type="entry name" value="CHASE2"/>
    <property type="match status" value="1"/>
</dbReference>
<dbReference type="SUPFAM" id="SSF55874">
    <property type="entry name" value="ATPase domain of HSP90 chaperone/DNA topoisomerase II/histidine kinase"/>
    <property type="match status" value="1"/>
</dbReference>
<dbReference type="AlphaFoldDB" id="A0A8J7FC83"/>
<feature type="domain" description="CHASE2" evidence="2">
    <location>
        <begin position="39"/>
        <end position="348"/>
    </location>
</feature>
<keyword evidence="1" id="KW-0812">Transmembrane</keyword>
<sequence>MLQKPIQIIKHKISIWHGAALPGIALILITIFVRLSGSLQFLEWMLLDNFLKMRPSEPVDEKVVIVGINEDDIQKIGKYPIPDREIASLIEKIQSYEPSIIGLDIFKDIPVEPGSKQLHKVLKNSKNIIGIDKVLYPDKISPPASLSKEKIGFVDIIPDQDGKYRRYLLMTPSPDNPDDPKQDKFSLSLRLATAYLAAEKNITIENGIQDSNAIRFGSTELPVFDSNSGGYVDTDNGGIQIFMNFRNGKERFRVLSLHDIKNNQVNPSWLQGKIILIGMTATTVRDITNTSAISGLKLNGEIYGVEYHAHATSQIINAVINKRPLLQTWSDNWEYLWIIIWGFVPIVMGNLLQSVWNNLLAVSVSSICLIAAGYLFLVWWGLWIPVVPGLLIFLLNGVVLNAFFQQNRTLKSKIQERQRTIEHTFTIIHNGPLQTLADALSHLRTQEFPQEKLILQLETLNHEIRDIGEFMKREALSNEHILRLGSGLILDLNNPVNELLYEVYTSTLQRKDLKYLSAIRVKTRSFEPIDDKYLNIELKRELCQFLEESLCNIGKHAQGAKRIQVIGKIHDECYSLSVKDNGCGINSSTESKGTKQCKDLAQRLSGTFKRQPVSPKGTLCELTWRLKNQKNHLKINSLCKVMLSKLGM</sequence>
<evidence type="ECO:0000256" key="1">
    <source>
        <dbReference type="SAM" id="Phobius"/>
    </source>
</evidence>
<dbReference type="InterPro" id="IPR007890">
    <property type="entry name" value="CHASE2"/>
</dbReference>
<keyword evidence="1" id="KW-1133">Transmembrane helix</keyword>
<accession>A0A8J7FC83</accession>
<feature type="transmembrane region" description="Helical" evidence="1">
    <location>
        <begin position="21"/>
        <end position="47"/>
    </location>
</feature>
<dbReference type="Proteomes" id="UP000620559">
    <property type="component" value="Unassembled WGS sequence"/>
</dbReference>
<organism evidence="3 4">
    <name type="scientific">Plectonema cf. radiosum LEGE 06105</name>
    <dbReference type="NCBI Taxonomy" id="945769"/>
    <lineage>
        <taxon>Bacteria</taxon>
        <taxon>Bacillati</taxon>
        <taxon>Cyanobacteriota</taxon>
        <taxon>Cyanophyceae</taxon>
        <taxon>Oscillatoriophycideae</taxon>
        <taxon>Oscillatoriales</taxon>
        <taxon>Microcoleaceae</taxon>
        <taxon>Plectonema</taxon>
    </lineage>
</organism>
<gene>
    <name evidence="3" type="ORF">IQ247_24305</name>
</gene>
<dbReference type="RefSeq" id="WP_193923955.1">
    <property type="nucleotide sequence ID" value="NZ_JADEWL010000116.1"/>
</dbReference>
<comment type="caution">
    <text evidence="3">The sequence shown here is derived from an EMBL/GenBank/DDBJ whole genome shotgun (WGS) entry which is preliminary data.</text>
</comment>
<proteinExistence type="predicted"/>
<dbReference type="InterPro" id="IPR036890">
    <property type="entry name" value="HATPase_C_sf"/>
</dbReference>
<feature type="transmembrane region" description="Helical" evidence="1">
    <location>
        <begin position="335"/>
        <end position="352"/>
    </location>
</feature>
<keyword evidence="1" id="KW-0472">Membrane</keyword>